<keyword evidence="1" id="KW-0285">Flavoprotein</keyword>
<feature type="region of interest" description="Disordered" evidence="4">
    <location>
        <begin position="667"/>
        <end position="712"/>
    </location>
</feature>
<name>A0A8E5MFH9_USTVR</name>
<reference evidence="6" key="1">
    <citation type="submission" date="2020-03" db="EMBL/GenBank/DDBJ databases">
        <title>A mixture of massive structural variations and highly conserved coding sequences in Ustilaginoidea virens genome.</title>
        <authorList>
            <person name="Zhang K."/>
            <person name="Zhao Z."/>
            <person name="Zhang Z."/>
            <person name="Li Y."/>
            <person name="Hsiang T."/>
            <person name="Sun W."/>
        </authorList>
    </citation>
    <scope>NUCLEOTIDE SEQUENCE</scope>
    <source>
        <strain evidence="6">UV-8b</strain>
    </source>
</reference>
<evidence type="ECO:0000256" key="2">
    <source>
        <dbReference type="ARBA" id="ARBA00022643"/>
    </source>
</evidence>
<keyword evidence="3" id="KW-0157">Chromophore</keyword>
<evidence type="ECO:0000256" key="3">
    <source>
        <dbReference type="ARBA" id="ARBA00022991"/>
    </source>
</evidence>
<dbReference type="AlphaFoldDB" id="A0A8E5MFH9"/>
<feature type="domain" description="PAC" evidence="5">
    <location>
        <begin position="370"/>
        <end position="423"/>
    </location>
</feature>
<dbReference type="SUPFAM" id="SSF55785">
    <property type="entry name" value="PYP-like sensor domain (PAS domain)"/>
    <property type="match status" value="1"/>
</dbReference>
<evidence type="ECO:0000313" key="7">
    <source>
        <dbReference type="Proteomes" id="UP000027002"/>
    </source>
</evidence>
<dbReference type="OrthoDB" id="447251at2759"/>
<proteinExistence type="predicted"/>
<dbReference type="Proteomes" id="UP000027002">
    <property type="component" value="Chromosome 1"/>
</dbReference>
<keyword evidence="7" id="KW-1185">Reference proteome</keyword>
<evidence type="ECO:0000256" key="1">
    <source>
        <dbReference type="ARBA" id="ARBA00022630"/>
    </source>
</evidence>
<dbReference type="InterPro" id="IPR000700">
    <property type="entry name" value="PAS-assoc_C"/>
</dbReference>
<feature type="compositionally biased region" description="Polar residues" evidence="4">
    <location>
        <begin position="65"/>
        <end position="74"/>
    </location>
</feature>
<dbReference type="CDD" id="cd00130">
    <property type="entry name" value="PAS"/>
    <property type="match status" value="1"/>
</dbReference>
<evidence type="ECO:0000259" key="5">
    <source>
        <dbReference type="PROSITE" id="PS50113"/>
    </source>
</evidence>
<dbReference type="PANTHER" id="PTHR47429">
    <property type="entry name" value="PROTEIN TWIN LOV 1"/>
    <property type="match status" value="1"/>
</dbReference>
<feature type="compositionally biased region" description="Low complexity" evidence="4">
    <location>
        <begin position="13"/>
        <end position="23"/>
    </location>
</feature>
<dbReference type="Pfam" id="PF13426">
    <property type="entry name" value="PAS_9"/>
    <property type="match status" value="1"/>
</dbReference>
<dbReference type="PROSITE" id="PS50113">
    <property type="entry name" value="PAC"/>
    <property type="match status" value="1"/>
</dbReference>
<gene>
    <name evidence="6" type="ORF">UV8b_01723</name>
</gene>
<dbReference type="InterPro" id="IPR000014">
    <property type="entry name" value="PAS"/>
</dbReference>
<dbReference type="InterPro" id="IPR035965">
    <property type="entry name" value="PAS-like_dom_sf"/>
</dbReference>
<evidence type="ECO:0000256" key="4">
    <source>
        <dbReference type="SAM" id="MobiDB-lite"/>
    </source>
</evidence>
<dbReference type="GO" id="GO:0005634">
    <property type="term" value="C:nucleus"/>
    <property type="evidence" value="ECO:0007669"/>
    <property type="project" value="TreeGrafter"/>
</dbReference>
<dbReference type="RefSeq" id="XP_042995155.1">
    <property type="nucleotide sequence ID" value="XM_043139221.1"/>
</dbReference>
<evidence type="ECO:0000313" key="6">
    <source>
        <dbReference type="EMBL" id="QUC17482.1"/>
    </source>
</evidence>
<feature type="region of interest" description="Disordered" evidence="4">
    <location>
        <begin position="1"/>
        <end position="94"/>
    </location>
</feature>
<dbReference type="EMBL" id="CP072753">
    <property type="protein sequence ID" value="QUC17482.1"/>
    <property type="molecule type" value="Genomic_DNA"/>
</dbReference>
<dbReference type="PANTHER" id="PTHR47429:SF9">
    <property type="entry name" value="PAS DOMAIN-CONTAINING PROTEIN"/>
    <property type="match status" value="1"/>
</dbReference>
<organism evidence="6 7">
    <name type="scientific">Ustilaginoidea virens</name>
    <name type="common">Rice false smut fungus</name>
    <name type="synonym">Villosiclava virens</name>
    <dbReference type="NCBI Taxonomy" id="1159556"/>
    <lineage>
        <taxon>Eukaryota</taxon>
        <taxon>Fungi</taxon>
        <taxon>Dikarya</taxon>
        <taxon>Ascomycota</taxon>
        <taxon>Pezizomycotina</taxon>
        <taxon>Sordariomycetes</taxon>
        <taxon>Hypocreomycetidae</taxon>
        <taxon>Hypocreales</taxon>
        <taxon>Clavicipitaceae</taxon>
        <taxon>Ustilaginoidea</taxon>
    </lineage>
</organism>
<accession>A0A8E5MFH9</accession>
<dbReference type="Gene3D" id="3.30.450.20">
    <property type="entry name" value="PAS domain"/>
    <property type="match status" value="1"/>
</dbReference>
<feature type="compositionally biased region" description="Pro residues" evidence="4">
    <location>
        <begin position="24"/>
        <end position="44"/>
    </location>
</feature>
<dbReference type="GeneID" id="66062501"/>
<keyword evidence="2" id="KW-0288">FMN</keyword>
<dbReference type="KEGG" id="uvi:66062501"/>
<protein>
    <recommendedName>
        <fullName evidence="5">PAC domain-containing protein</fullName>
    </recommendedName>
</protein>
<feature type="region of interest" description="Disordered" evidence="4">
    <location>
        <begin position="430"/>
        <end position="470"/>
    </location>
</feature>
<sequence length="712" mass="77737">MHPQLLFRPRQPASPAAAAAAAAPSPPPPSSSPSPASSPAPAPDVPRSVIRHGPLFEDRGMRSPGSDNDSTGKPSLNFDGFDYMTPGPAEAPLSPLGATVPSIRSKGSNASLVESSTDSMETTATSLLPALQSKGDVGDDLLRPLPDHELDPGSFDIICPSLDQGPGYSLARRSELLFSEKHMAVILGDSRILGQFTKFLATVRPASLPLLTYYLDSEKAIRAIKYANSVTASLTNLPKHAFTADHVHDTVNQELQSKRDAAFQALTRDELPMFITHAWIRIVSVSIRRRIMGTLPSYLREASEGLAEVFCLTDPSRHDNPIILASSEFHRTTQYGLNDVIGRNCRFLQGPATNPFSVKRIRDSLAAGKEHFETFLNYRRDGSPFMNLLLCAPLIDSRGTVRYFLGAQVDVSGLAKECAELDGLQRLVQDEEDEKNAARTGEAGVRWGEEQQQQQQTPPPPPPPKSSTSACRDLSEMFNRHEVETVRCYGGAMRQLRNDDLFSHGGGWSNAPYLVIDDGPSPTESLRADMVPELPPRRDRPLQPPAQALNGRLAGIYQHYLLVRPAPSFQILFASPTLRVPGILQSPFLSRIGGSGRVRDQIAQAFAEGRGVTAKIRWLSTSRRHAHVSERGRPRWLHCTPMRGVNGVIGLWMIVIVDDEASEGDAGGNLADLAPPQEKRRPAALRMAPPIEAQRKPTSYITDDGAQPTWEG</sequence>